<evidence type="ECO:0000313" key="1">
    <source>
        <dbReference type="EMBL" id="KAI5656695.1"/>
    </source>
</evidence>
<sequence length="118" mass="13485">MSNLDYGVSNEDVISNNFGFVALDDKIFDIQERGIEVQHILVEARVPVQHIDNVKHQYQRVHDHRPCNIMQGNSTMEVNETELENPIGHDDVMKSLHININEPEENSIALKLPMGELL</sequence>
<organism evidence="1 2">
    <name type="scientific">Catharanthus roseus</name>
    <name type="common">Madagascar periwinkle</name>
    <name type="synonym">Vinca rosea</name>
    <dbReference type="NCBI Taxonomy" id="4058"/>
    <lineage>
        <taxon>Eukaryota</taxon>
        <taxon>Viridiplantae</taxon>
        <taxon>Streptophyta</taxon>
        <taxon>Embryophyta</taxon>
        <taxon>Tracheophyta</taxon>
        <taxon>Spermatophyta</taxon>
        <taxon>Magnoliopsida</taxon>
        <taxon>eudicotyledons</taxon>
        <taxon>Gunneridae</taxon>
        <taxon>Pentapetalae</taxon>
        <taxon>asterids</taxon>
        <taxon>lamiids</taxon>
        <taxon>Gentianales</taxon>
        <taxon>Apocynaceae</taxon>
        <taxon>Rauvolfioideae</taxon>
        <taxon>Vinceae</taxon>
        <taxon>Catharanthinae</taxon>
        <taxon>Catharanthus</taxon>
    </lineage>
</organism>
<dbReference type="Proteomes" id="UP001060085">
    <property type="component" value="Linkage Group LG06"/>
</dbReference>
<proteinExistence type="predicted"/>
<keyword evidence="2" id="KW-1185">Reference proteome</keyword>
<dbReference type="EMBL" id="CM044706">
    <property type="protein sequence ID" value="KAI5656695.1"/>
    <property type="molecule type" value="Genomic_DNA"/>
</dbReference>
<comment type="caution">
    <text evidence="1">The sequence shown here is derived from an EMBL/GenBank/DDBJ whole genome shotgun (WGS) entry which is preliminary data.</text>
</comment>
<protein>
    <submittedName>
        <fullName evidence="1">Uncharacterized protein</fullName>
    </submittedName>
</protein>
<evidence type="ECO:0000313" key="2">
    <source>
        <dbReference type="Proteomes" id="UP001060085"/>
    </source>
</evidence>
<gene>
    <name evidence="1" type="ORF">M9H77_25488</name>
</gene>
<name>A0ACC0A727_CATRO</name>
<accession>A0ACC0A727</accession>
<reference evidence="2" key="1">
    <citation type="journal article" date="2023" name="Nat. Plants">
        <title>Single-cell RNA sequencing provides a high-resolution roadmap for understanding the multicellular compartmentation of specialized metabolism.</title>
        <authorList>
            <person name="Sun S."/>
            <person name="Shen X."/>
            <person name="Li Y."/>
            <person name="Li Y."/>
            <person name="Wang S."/>
            <person name="Li R."/>
            <person name="Zhang H."/>
            <person name="Shen G."/>
            <person name="Guo B."/>
            <person name="Wei J."/>
            <person name="Xu J."/>
            <person name="St-Pierre B."/>
            <person name="Chen S."/>
            <person name="Sun C."/>
        </authorList>
    </citation>
    <scope>NUCLEOTIDE SEQUENCE [LARGE SCALE GENOMIC DNA]</scope>
</reference>